<sequence length="207" mass="21649">MDADLKSPPTYSLFEDAQGLTVAAIEAALGIHLLRAAGLVTGGTAGVALLLAYATGWGFGLVFFCINLPFYAFAYARKGLAFTLKSFAAVTAVSALAEAMAPFVPVEGIHPGVAAVLFGVVAGVGLLGLFRHASSLGGVSIIAVILQDRMGIRAGWVQLGFDLAVFAVALTILPPDRVMWSLLGAAILNFIVAMNHRRDWYVASARL</sequence>
<keyword evidence="4 6" id="KW-1133">Transmembrane helix</keyword>
<dbReference type="GO" id="GO:0005886">
    <property type="term" value="C:plasma membrane"/>
    <property type="evidence" value="ECO:0007669"/>
    <property type="project" value="UniProtKB-SubCell"/>
</dbReference>
<evidence type="ECO:0000313" key="7">
    <source>
        <dbReference type="EMBL" id="GGW22141.1"/>
    </source>
</evidence>
<dbReference type="Proteomes" id="UP000628984">
    <property type="component" value="Unassembled WGS sequence"/>
</dbReference>
<reference evidence="7" key="2">
    <citation type="submission" date="2020-09" db="EMBL/GenBank/DDBJ databases">
        <authorList>
            <person name="Sun Q."/>
            <person name="Kim S."/>
        </authorList>
    </citation>
    <scope>NUCLEOTIDE SEQUENCE</scope>
    <source>
        <strain evidence="7">KCTC 23714</strain>
    </source>
</reference>
<organism evidence="7 8">
    <name type="scientific">Gemmobacter lanyuensis</name>
    <dbReference type="NCBI Taxonomy" id="1054497"/>
    <lineage>
        <taxon>Bacteria</taxon>
        <taxon>Pseudomonadati</taxon>
        <taxon>Pseudomonadota</taxon>
        <taxon>Alphaproteobacteria</taxon>
        <taxon>Rhodobacterales</taxon>
        <taxon>Paracoccaceae</taxon>
        <taxon>Gemmobacter</taxon>
    </lineage>
</organism>
<keyword evidence="8" id="KW-1185">Reference proteome</keyword>
<protein>
    <submittedName>
        <fullName evidence="7">Membrane protein</fullName>
    </submittedName>
</protein>
<keyword evidence="5 6" id="KW-0472">Membrane</keyword>
<gene>
    <name evidence="7" type="ORF">GCM10011452_04850</name>
</gene>
<comment type="caution">
    <text evidence="7">The sequence shown here is derived from an EMBL/GenBank/DDBJ whole genome shotgun (WGS) entry which is preliminary data.</text>
</comment>
<evidence type="ECO:0000256" key="1">
    <source>
        <dbReference type="ARBA" id="ARBA00004651"/>
    </source>
</evidence>
<accession>A0A918IM69</accession>
<dbReference type="PANTHER" id="PTHR33545:SF5">
    <property type="entry name" value="UPF0750 MEMBRANE PROTEIN YITT"/>
    <property type="match status" value="1"/>
</dbReference>
<dbReference type="InterPro" id="IPR003740">
    <property type="entry name" value="YitT"/>
</dbReference>
<dbReference type="Pfam" id="PF02588">
    <property type="entry name" value="YitT_membrane"/>
    <property type="match status" value="1"/>
</dbReference>
<dbReference type="PANTHER" id="PTHR33545">
    <property type="entry name" value="UPF0750 MEMBRANE PROTEIN YITT-RELATED"/>
    <property type="match status" value="1"/>
</dbReference>
<evidence type="ECO:0000256" key="2">
    <source>
        <dbReference type="ARBA" id="ARBA00022475"/>
    </source>
</evidence>
<dbReference type="RefSeq" id="WP_189632204.1">
    <property type="nucleotide sequence ID" value="NZ_BMYQ01000001.1"/>
</dbReference>
<keyword evidence="3 6" id="KW-0812">Transmembrane</keyword>
<reference evidence="7" key="1">
    <citation type="journal article" date="2014" name="Int. J. Syst. Evol. Microbiol.">
        <title>Complete genome sequence of Corynebacterium casei LMG S-19264T (=DSM 44701T), isolated from a smear-ripened cheese.</title>
        <authorList>
            <consortium name="US DOE Joint Genome Institute (JGI-PGF)"/>
            <person name="Walter F."/>
            <person name="Albersmeier A."/>
            <person name="Kalinowski J."/>
            <person name="Ruckert C."/>
        </authorList>
    </citation>
    <scope>NUCLEOTIDE SEQUENCE</scope>
    <source>
        <strain evidence="7">KCTC 23714</strain>
    </source>
</reference>
<feature type="transmembrane region" description="Helical" evidence="6">
    <location>
        <begin position="178"/>
        <end position="196"/>
    </location>
</feature>
<feature type="transmembrane region" description="Helical" evidence="6">
    <location>
        <begin position="47"/>
        <end position="70"/>
    </location>
</feature>
<dbReference type="EMBL" id="BMYQ01000001">
    <property type="protein sequence ID" value="GGW22141.1"/>
    <property type="molecule type" value="Genomic_DNA"/>
</dbReference>
<evidence type="ECO:0000256" key="3">
    <source>
        <dbReference type="ARBA" id="ARBA00022692"/>
    </source>
</evidence>
<dbReference type="AlphaFoldDB" id="A0A918IM69"/>
<evidence type="ECO:0000256" key="5">
    <source>
        <dbReference type="ARBA" id="ARBA00023136"/>
    </source>
</evidence>
<evidence type="ECO:0000256" key="6">
    <source>
        <dbReference type="SAM" id="Phobius"/>
    </source>
</evidence>
<dbReference type="InterPro" id="IPR051461">
    <property type="entry name" value="UPF0750_membrane"/>
</dbReference>
<feature type="transmembrane region" description="Helical" evidence="6">
    <location>
        <begin position="82"/>
        <end position="103"/>
    </location>
</feature>
<keyword evidence="2" id="KW-1003">Cell membrane</keyword>
<feature type="transmembrane region" description="Helical" evidence="6">
    <location>
        <begin position="151"/>
        <end position="172"/>
    </location>
</feature>
<evidence type="ECO:0000256" key="4">
    <source>
        <dbReference type="ARBA" id="ARBA00022989"/>
    </source>
</evidence>
<feature type="transmembrane region" description="Helical" evidence="6">
    <location>
        <begin position="109"/>
        <end position="130"/>
    </location>
</feature>
<comment type="subcellular location">
    <subcellularLocation>
        <location evidence="1">Cell membrane</location>
        <topology evidence="1">Multi-pass membrane protein</topology>
    </subcellularLocation>
</comment>
<evidence type="ECO:0000313" key="8">
    <source>
        <dbReference type="Proteomes" id="UP000628984"/>
    </source>
</evidence>
<proteinExistence type="predicted"/>
<name>A0A918IM69_9RHOB</name>